<name>A0A850RED8_9LACO</name>
<keyword evidence="2" id="KW-1185">Reference proteome</keyword>
<comment type="caution">
    <text evidence="1">The sequence shown here is derived from an EMBL/GenBank/DDBJ whole genome shotgun (WGS) entry which is preliminary data.</text>
</comment>
<sequence>MIYYLKFNAANLPGIIQVNDTEKKFAYLLVKTAPTWQQNYQLRTANQTVVGGIYQTSAHLWPNYSLVLGDHCVAKIIHLNVSRHQLMLVPTFHWIIHGNLIENNYFIQGPHRKIMMTVDNIYYPDGHEGYLLRIAASVEPPLGILIAAILNQTSRKNKTQRSYRRFLNRRWSVN</sequence>
<dbReference type="Proteomes" id="UP000563523">
    <property type="component" value="Unassembled WGS sequence"/>
</dbReference>
<dbReference type="AlphaFoldDB" id="A0A850RED8"/>
<protein>
    <submittedName>
        <fullName evidence="1">Uncharacterized protein</fullName>
    </submittedName>
</protein>
<organism evidence="1 2">
    <name type="scientific">Bombilactobacillus apium</name>
    <dbReference type="NCBI Taxonomy" id="2675299"/>
    <lineage>
        <taxon>Bacteria</taxon>
        <taxon>Bacillati</taxon>
        <taxon>Bacillota</taxon>
        <taxon>Bacilli</taxon>
        <taxon>Lactobacillales</taxon>
        <taxon>Lactobacillaceae</taxon>
        <taxon>Bombilactobacillus</taxon>
    </lineage>
</organism>
<gene>
    <name evidence="1" type="ORF">HU830_08085</name>
</gene>
<evidence type="ECO:0000313" key="1">
    <source>
        <dbReference type="EMBL" id="NVY97078.1"/>
    </source>
</evidence>
<dbReference type="EMBL" id="JABZEC010000008">
    <property type="protein sequence ID" value="NVY97078.1"/>
    <property type="molecule type" value="Genomic_DNA"/>
</dbReference>
<reference evidence="1 2" key="1">
    <citation type="submission" date="2020-06" db="EMBL/GenBank/DDBJ databases">
        <authorList>
            <person name="Kang J."/>
        </authorList>
    </citation>
    <scope>NUCLEOTIDE SEQUENCE [LARGE SCALE GENOMIC DNA]</scope>
    <source>
        <strain evidence="1 2">DCY120</strain>
    </source>
</reference>
<proteinExistence type="predicted"/>
<dbReference type="RefSeq" id="WP_176943242.1">
    <property type="nucleotide sequence ID" value="NZ_JABZEC010000008.1"/>
</dbReference>
<evidence type="ECO:0000313" key="2">
    <source>
        <dbReference type="Proteomes" id="UP000563523"/>
    </source>
</evidence>
<accession>A0A850RED8</accession>